<proteinExistence type="predicted"/>
<organism evidence="2 3">
    <name type="scientific">Sessilibacter corallicola</name>
    <dbReference type="NCBI Taxonomy" id="2904075"/>
    <lineage>
        <taxon>Bacteria</taxon>
        <taxon>Pseudomonadati</taxon>
        <taxon>Pseudomonadota</taxon>
        <taxon>Gammaproteobacteria</taxon>
        <taxon>Cellvibrionales</taxon>
        <taxon>Cellvibrionaceae</taxon>
        <taxon>Sessilibacter</taxon>
    </lineage>
</organism>
<dbReference type="EMBL" id="BAABWN010000004">
    <property type="protein sequence ID" value="GAA6167641.1"/>
    <property type="molecule type" value="Genomic_DNA"/>
</dbReference>
<keyword evidence="3" id="KW-1185">Reference proteome</keyword>
<keyword evidence="1" id="KW-0732">Signal</keyword>
<evidence type="ECO:0000313" key="3">
    <source>
        <dbReference type="Proteomes" id="UP001465153"/>
    </source>
</evidence>
<comment type="caution">
    <text evidence="2">The sequence shown here is derived from an EMBL/GenBank/DDBJ whole genome shotgun (WGS) entry which is preliminary data.</text>
</comment>
<name>A0ABQ0A7M6_9GAMM</name>
<feature type="chain" id="PRO_5045317470" description="Lipoprotein" evidence="1">
    <location>
        <begin position="22"/>
        <end position="550"/>
    </location>
</feature>
<protein>
    <recommendedName>
        <fullName evidence="4">Lipoprotein</fullName>
    </recommendedName>
</protein>
<reference evidence="2 3" key="1">
    <citation type="submission" date="2024-04" db="EMBL/GenBank/DDBJ databases">
        <title>Draft genome sequence of Sessilibacter corallicola NBRC 116591.</title>
        <authorList>
            <person name="Miyakawa T."/>
            <person name="Kusuya Y."/>
            <person name="Miura T."/>
        </authorList>
    </citation>
    <scope>NUCLEOTIDE SEQUENCE [LARGE SCALE GENOMIC DNA]</scope>
    <source>
        <strain evidence="2 3">KU-00831-HH</strain>
    </source>
</reference>
<evidence type="ECO:0008006" key="4">
    <source>
        <dbReference type="Google" id="ProtNLM"/>
    </source>
</evidence>
<evidence type="ECO:0000313" key="2">
    <source>
        <dbReference type="EMBL" id="GAA6167641.1"/>
    </source>
</evidence>
<accession>A0ABQ0A7M6</accession>
<dbReference type="Proteomes" id="UP001465153">
    <property type="component" value="Unassembled WGS sequence"/>
</dbReference>
<gene>
    <name evidence="2" type="ORF">NBRC116591_14510</name>
</gene>
<dbReference type="RefSeq" id="WP_353302247.1">
    <property type="nucleotide sequence ID" value="NZ_BAABWN010000004.1"/>
</dbReference>
<dbReference type="PROSITE" id="PS51257">
    <property type="entry name" value="PROKAR_LIPOPROTEIN"/>
    <property type="match status" value="1"/>
</dbReference>
<evidence type="ECO:0000256" key="1">
    <source>
        <dbReference type="SAM" id="SignalP"/>
    </source>
</evidence>
<sequence>MIKRNSKLFALVAAFALTACGGGGGGGGGDTGSSSTSSDAPSFVDVSGSVTFDSVPHNPLTLGLDFESTTIEPARGVVVQAIDVNGAVIDETVTNGNGDYLLTVGVDTQVFIRARAELLSPAGSSSWEVAITDNTNSNALYVLDGQAFNSGDADVTRNLHAASGWDLSQMDYLDPRAAAPFAILDAIYEAIQAFVAIDSTIQLPALEVRWSENNVPTGNGSATDLANGMISTSFYSPAQQVIYILGGADQDTDEYDSHVIVHEWGHYFEDIMSRSDSLGGSHSINDRLDMRLAFSEGFGNALSGIILNDSRYIDSLGVRQLFGFQIDVERNDNVNIGWFNEGTVQSIIYDIFDGITVVPVGDPEASDEISAGLAPIYEILRSDEYVNSPLLTSLHLFLAEYKAVFPGDADAIDRLAAGQDVTVNDAIATGETNDGGNPVTLPVYMMLSQGQTADFCLINDFGPQNRLGNFRYILLEGLTAGNYTIRVDRISGDPVTDPDLFILQSGNFVAAAQTGATNTEFWSGQLPSGNFVLNVFDFNRADACYRVSFN</sequence>
<feature type="signal peptide" evidence="1">
    <location>
        <begin position="1"/>
        <end position="21"/>
    </location>
</feature>